<name>A0A7J9LR70_GOSSC</name>
<dbReference type="OrthoDB" id="1000367at2759"/>
<feature type="region of interest" description="Disordered" evidence="1">
    <location>
        <begin position="167"/>
        <end position="197"/>
    </location>
</feature>
<organism evidence="3 4">
    <name type="scientific">Gossypium schwendimanii</name>
    <name type="common">Cotton</name>
    <dbReference type="NCBI Taxonomy" id="34291"/>
    <lineage>
        <taxon>Eukaryota</taxon>
        <taxon>Viridiplantae</taxon>
        <taxon>Streptophyta</taxon>
        <taxon>Embryophyta</taxon>
        <taxon>Tracheophyta</taxon>
        <taxon>Spermatophyta</taxon>
        <taxon>Magnoliopsida</taxon>
        <taxon>eudicotyledons</taxon>
        <taxon>Gunneridae</taxon>
        <taxon>Pentapetalae</taxon>
        <taxon>rosids</taxon>
        <taxon>malvids</taxon>
        <taxon>Malvales</taxon>
        <taxon>Malvaceae</taxon>
        <taxon>Malvoideae</taxon>
        <taxon>Gossypium</taxon>
    </lineage>
</organism>
<proteinExistence type="predicted"/>
<dbReference type="Proteomes" id="UP000593576">
    <property type="component" value="Unassembled WGS sequence"/>
</dbReference>
<evidence type="ECO:0000313" key="3">
    <source>
        <dbReference type="EMBL" id="MBA0861157.1"/>
    </source>
</evidence>
<dbReference type="Pfam" id="PF03732">
    <property type="entry name" value="Retrotrans_gag"/>
    <property type="match status" value="1"/>
</dbReference>
<accession>A0A7J9LR70</accession>
<evidence type="ECO:0000313" key="4">
    <source>
        <dbReference type="Proteomes" id="UP000593576"/>
    </source>
</evidence>
<reference evidence="3 4" key="1">
    <citation type="journal article" date="2019" name="Genome Biol. Evol.">
        <title>Insights into the evolution of the New World diploid cottons (Gossypium, subgenus Houzingenia) based on genome sequencing.</title>
        <authorList>
            <person name="Grover C.E."/>
            <person name="Arick M.A. 2nd"/>
            <person name="Thrash A."/>
            <person name="Conover J.L."/>
            <person name="Sanders W.S."/>
            <person name="Peterson D.G."/>
            <person name="Frelichowski J.E."/>
            <person name="Scheffler J.A."/>
            <person name="Scheffler B.E."/>
            <person name="Wendel J.F."/>
        </authorList>
    </citation>
    <scope>NUCLEOTIDE SEQUENCE [LARGE SCALE GENOMIC DNA]</scope>
    <source>
        <strain evidence="3">1</strain>
        <tissue evidence="3">Leaf</tissue>
    </source>
</reference>
<comment type="caution">
    <text evidence="3">The sequence shown here is derived from an EMBL/GenBank/DDBJ whole genome shotgun (WGS) entry which is preliminary data.</text>
</comment>
<keyword evidence="4" id="KW-1185">Reference proteome</keyword>
<dbReference type="EMBL" id="JABFAF010000007">
    <property type="protein sequence ID" value="MBA0861157.1"/>
    <property type="molecule type" value="Genomic_DNA"/>
</dbReference>
<evidence type="ECO:0000259" key="2">
    <source>
        <dbReference type="Pfam" id="PF03732"/>
    </source>
</evidence>
<dbReference type="InterPro" id="IPR005162">
    <property type="entry name" value="Retrotrans_gag_dom"/>
</dbReference>
<feature type="compositionally biased region" description="Basic and acidic residues" evidence="1">
    <location>
        <begin position="179"/>
        <end position="194"/>
    </location>
</feature>
<feature type="domain" description="Retrotransposon gag" evidence="2">
    <location>
        <begin position="57"/>
        <end position="128"/>
    </location>
</feature>
<protein>
    <recommendedName>
        <fullName evidence="2">Retrotransposon gag domain-containing protein</fullName>
    </recommendedName>
</protein>
<dbReference type="AlphaFoldDB" id="A0A7J9LR70"/>
<gene>
    <name evidence="3" type="ORF">Goshw_025098</name>
</gene>
<sequence length="339" mass="38552">MGNRVSSVALNYKYVLKLKEFMGTRFAYNMDNLLWRIEHYFHGKDIVEMRVRSSDKRHSEIKTWEEFQHELKGQFYPKFAEEEALVKLRWLTQRHTVGEYVQEYKELMLQILDMTKIEALLAFKNGLKSWVRQELEREGVQELLKAMMIAETVVKLSLGKDMLESSKKSTIKGDNASDNEPKKLGLSKGKVEAKKAKRSKKKRVKWLLCRGASTQGGGEFVIGLMGKVAMKIVKLGPMKLNLSKATELAESSVRLSPIEEVSCASDSEEKVAMQTLKVESMRLTSIDTLEELTPLGKVGCASNFGKVVMQVGQLTQLNVTCKVHFEHFGSVLHSNLLTW</sequence>
<evidence type="ECO:0000256" key="1">
    <source>
        <dbReference type="SAM" id="MobiDB-lite"/>
    </source>
</evidence>